<gene>
    <name evidence="1" type="ORF">SAMN05216285_3626</name>
</gene>
<dbReference type="OrthoDB" id="203934at2157"/>
<organism evidence="1 2">
    <name type="scientific">Natrinema salifodinae</name>
    <dbReference type="NCBI Taxonomy" id="1202768"/>
    <lineage>
        <taxon>Archaea</taxon>
        <taxon>Methanobacteriati</taxon>
        <taxon>Methanobacteriota</taxon>
        <taxon>Stenosarchaea group</taxon>
        <taxon>Halobacteria</taxon>
        <taxon>Halobacteriales</taxon>
        <taxon>Natrialbaceae</taxon>
        <taxon>Natrinema</taxon>
    </lineage>
</organism>
<accession>A0A1I0QI92</accession>
<dbReference type="Proteomes" id="UP000183275">
    <property type="component" value="Unassembled WGS sequence"/>
</dbReference>
<evidence type="ECO:0000313" key="1">
    <source>
        <dbReference type="EMBL" id="SEW26915.1"/>
    </source>
</evidence>
<sequence>MVQDEEGRVLAFTYDYEAEESFDVVAQLETSTTVNILQTADEETVPEISQPDEYTGHIIRYQVDDGPEGPTTLLFVRDGSIDSGESATLGEDATMFSTRLNLIATTLE</sequence>
<dbReference type="STRING" id="1202768.SAMN05216285_3626"/>
<dbReference type="eggNOG" id="arCOG11427">
    <property type="taxonomic scope" value="Archaea"/>
</dbReference>
<proteinExistence type="predicted"/>
<dbReference type="RefSeq" id="WP_049989380.1">
    <property type="nucleotide sequence ID" value="NZ_FOIS01000004.1"/>
</dbReference>
<keyword evidence="2" id="KW-1185">Reference proteome</keyword>
<reference evidence="2" key="1">
    <citation type="submission" date="2016-10" db="EMBL/GenBank/DDBJ databases">
        <authorList>
            <person name="Varghese N."/>
        </authorList>
    </citation>
    <scope>NUCLEOTIDE SEQUENCE [LARGE SCALE GENOMIC DNA]</scope>
    <source>
        <strain evidence="2">CGMCC 1.12284</strain>
    </source>
</reference>
<dbReference type="EMBL" id="FOIS01000004">
    <property type="protein sequence ID" value="SEW26915.1"/>
    <property type="molecule type" value="Genomic_DNA"/>
</dbReference>
<evidence type="ECO:0000313" key="2">
    <source>
        <dbReference type="Proteomes" id="UP000183275"/>
    </source>
</evidence>
<protein>
    <submittedName>
        <fullName evidence="1">Uncharacterized protein</fullName>
    </submittedName>
</protein>
<dbReference type="AlphaFoldDB" id="A0A1I0QI92"/>
<name>A0A1I0QI92_9EURY</name>